<accession>A0A834KEJ1</accession>
<proteinExistence type="predicted"/>
<protein>
    <submittedName>
        <fullName evidence="1">Uncharacterized protein</fullName>
    </submittedName>
</protein>
<comment type="caution">
    <text evidence="1">The sequence shown here is derived from an EMBL/GenBank/DDBJ whole genome shotgun (WGS) entry which is preliminary data.</text>
</comment>
<sequence>MLQLREYTLTETYHEDDVEVEFVSNDNLLSSNPTPRGIDPNRDLNEAIAEERREMDTQRYSAPVTFAFRWDIHKALGTRLKKGEPL</sequence>
<name>A0A834KEJ1_VESVU</name>
<reference evidence="1" key="1">
    <citation type="journal article" date="2020" name="G3 (Bethesda)">
        <title>High-Quality Assemblies for Three Invasive Social Wasps from the &lt;i&gt;Vespula&lt;/i&gt; Genus.</title>
        <authorList>
            <person name="Harrop T.W.R."/>
            <person name="Guhlin J."/>
            <person name="McLaughlin G.M."/>
            <person name="Permina E."/>
            <person name="Stockwell P."/>
            <person name="Gilligan J."/>
            <person name="Le Lec M.F."/>
            <person name="Gruber M.A.M."/>
            <person name="Quinn O."/>
            <person name="Lovegrove M."/>
            <person name="Duncan E.J."/>
            <person name="Remnant E.J."/>
            <person name="Van Eeckhoven J."/>
            <person name="Graham B."/>
            <person name="Knapp R.A."/>
            <person name="Langford K.W."/>
            <person name="Kronenberg Z."/>
            <person name="Press M.O."/>
            <person name="Eacker S.M."/>
            <person name="Wilson-Rankin E.E."/>
            <person name="Purcell J."/>
            <person name="Lester P.J."/>
            <person name="Dearden P.K."/>
        </authorList>
    </citation>
    <scope>NUCLEOTIDE SEQUENCE</scope>
    <source>
        <strain evidence="1">Marl-1</strain>
    </source>
</reference>
<organism evidence="1 2">
    <name type="scientific">Vespula vulgaris</name>
    <name type="common">Yellow jacket</name>
    <name type="synonym">Wasp</name>
    <dbReference type="NCBI Taxonomy" id="7454"/>
    <lineage>
        <taxon>Eukaryota</taxon>
        <taxon>Metazoa</taxon>
        <taxon>Ecdysozoa</taxon>
        <taxon>Arthropoda</taxon>
        <taxon>Hexapoda</taxon>
        <taxon>Insecta</taxon>
        <taxon>Pterygota</taxon>
        <taxon>Neoptera</taxon>
        <taxon>Endopterygota</taxon>
        <taxon>Hymenoptera</taxon>
        <taxon>Apocrita</taxon>
        <taxon>Aculeata</taxon>
        <taxon>Vespoidea</taxon>
        <taxon>Vespidae</taxon>
        <taxon>Vespinae</taxon>
        <taxon>Vespula</taxon>
    </lineage>
</organism>
<dbReference type="AlphaFoldDB" id="A0A834KEJ1"/>
<evidence type="ECO:0000313" key="2">
    <source>
        <dbReference type="Proteomes" id="UP000614350"/>
    </source>
</evidence>
<keyword evidence="2" id="KW-1185">Reference proteome</keyword>
<gene>
    <name evidence="1" type="ORF">HZH66_004154</name>
</gene>
<evidence type="ECO:0000313" key="1">
    <source>
        <dbReference type="EMBL" id="KAF7405248.1"/>
    </source>
</evidence>
<dbReference type="EMBL" id="JACSEA010000003">
    <property type="protein sequence ID" value="KAF7405248.1"/>
    <property type="molecule type" value="Genomic_DNA"/>
</dbReference>
<dbReference type="Proteomes" id="UP000614350">
    <property type="component" value="Unassembled WGS sequence"/>
</dbReference>